<name>A0A1X1R7L5_MYCFA</name>
<gene>
    <name evidence="1" type="ORF">AWC04_15630</name>
</gene>
<comment type="caution">
    <text evidence="1">The sequence shown here is derived from an EMBL/GenBank/DDBJ whole genome shotgun (WGS) entry which is preliminary data.</text>
</comment>
<protein>
    <submittedName>
        <fullName evidence="1">Uncharacterized protein</fullName>
    </submittedName>
</protein>
<dbReference type="AlphaFoldDB" id="A0A1X1R7L5"/>
<reference evidence="1 2" key="1">
    <citation type="submission" date="2016-01" db="EMBL/GenBank/DDBJ databases">
        <title>The new phylogeny of the genus Mycobacterium.</title>
        <authorList>
            <person name="Tarcisio F."/>
            <person name="Conor M."/>
            <person name="Antonella G."/>
            <person name="Elisabetta G."/>
            <person name="Giulia F.S."/>
            <person name="Sara T."/>
            <person name="Anna F."/>
            <person name="Clotilde B."/>
            <person name="Roberto B."/>
            <person name="Veronica D.S."/>
            <person name="Fabio R."/>
            <person name="Monica P."/>
            <person name="Olivier J."/>
            <person name="Enrico T."/>
            <person name="Nicola S."/>
        </authorList>
    </citation>
    <scope>NUCLEOTIDE SEQUENCE [LARGE SCALE GENOMIC DNA]</scope>
    <source>
        <strain evidence="1 2">DSM 44179</strain>
    </source>
</reference>
<organism evidence="1 2">
    <name type="scientific">Mycolicibacterium fallax</name>
    <name type="common">Mycobacterium fallax</name>
    <dbReference type="NCBI Taxonomy" id="1793"/>
    <lineage>
        <taxon>Bacteria</taxon>
        <taxon>Bacillati</taxon>
        <taxon>Actinomycetota</taxon>
        <taxon>Actinomycetes</taxon>
        <taxon>Mycobacteriales</taxon>
        <taxon>Mycobacteriaceae</taxon>
        <taxon>Mycolicibacterium</taxon>
    </lineage>
</organism>
<proteinExistence type="predicted"/>
<dbReference type="Proteomes" id="UP000193484">
    <property type="component" value="Unassembled WGS sequence"/>
</dbReference>
<accession>A0A1X1R7L5</accession>
<dbReference type="OrthoDB" id="5188961at2"/>
<keyword evidence="2" id="KW-1185">Reference proteome</keyword>
<dbReference type="EMBL" id="LQOJ01000049">
    <property type="protein sequence ID" value="ORV00835.1"/>
    <property type="molecule type" value="Genomic_DNA"/>
</dbReference>
<evidence type="ECO:0000313" key="1">
    <source>
        <dbReference type="EMBL" id="ORV00835.1"/>
    </source>
</evidence>
<sequence length="283" mass="28946">MWCPSASLALWGNAWLAGRAAPDDVLDALSLWAPRHSVTAYESAAAEATGLPWPDVDDAGAMSLLQTLRIAAGPRIGEPVLGLTLPVPGDARGLPAGSAFAADAMAVGEALLITPPGRTPIGLVPEFEYDDDADGDGPETLDPLLVWTAYSLPGAPPREAPGLGAAELELRAAVRTAAQALTTLRDGGAGVDIEDPRALVEQLLEAGGDHTAPDHAPARALRVLESAAQVDAIVTVGAGLTPIAITSSSGITMADEAMRPLSAVVRAARLAAVDAILQSAWRD</sequence>
<evidence type="ECO:0000313" key="2">
    <source>
        <dbReference type="Proteomes" id="UP000193484"/>
    </source>
</evidence>
<dbReference type="RefSeq" id="WP_085098511.1">
    <property type="nucleotide sequence ID" value="NZ_AP022603.1"/>
</dbReference>
<dbReference type="STRING" id="1793.AWC04_15630"/>